<evidence type="ECO:0000256" key="1">
    <source>
        <dbReference type="ARBA" id="ARBA00004196"/>
    </source>
</evidence>
<dbReference type="PANTHER" id="PTHR30532">
    <property type="entry name" value="IRON III DICITRATE-BINDING PERIPLASMIC PROTEIN"/>
    <property type="match status" value="1"/>
</dbReference>
<feature type="domain" description="Fe/B12 periplasmic-binding" evidence="7">
    <location>
        <begin position="68"/>
        <end position="351"/>
    </location>
</feature>
<evidence type="ECO:0000256" key="2">
    <source>
        <dbReference type="ARBA" id="ARBA00008814"/>
    </source>
</evidence>
<dbReference type="GO" id="GO:1901678">
    <property type="term" value="P:iron coordination entity transport"/>
    <property type="evidence" value="ECO:0007669"/>
    <property type="project" value="UniProtKB-ARBA"/>
</dbReference>
<evidence type="ECO:0000259" key="7">
    <source>
        <dbReference type="PROSITE" id="PS50983"/>
    </source>
</evidence>
<evidence type="ECO:0000313" key="8">
    <source>
        <dbReference type="EMBL" id="SKC68402.1"/>
    </source>
</evidence>
<dbReference type="PANTHER" id="PTHR30532:SF24">
    <property type="entry name" value="FERRIC ENTEROBACTIN-BINDING PERIPLASMIC PROTEIN FEPB"/>
    <property type="match status" value="1"/>
</dbReference>
<dbReference type="GO" id="GO:0030288">
    <property type="term" value="C:outer membrane-bounded periplasmic space"/>
    <property type="evidence" value="ECO:0007669"/>
    <property type="project" value="TreeGrafter"/>
</dbReference>
<dbReference type="Proteomes" id="UP000189777">
    <property type="component" value="Unassembled WGS sequence"/>
</dbReference>
<proteinExistence type="inferred from homology"/>
<dbReference type="InterPro" id="IPR051313">
    <property type="entry name" value="Bact_iron-sidero_bind"/>
</dbReference>
<keyword evidence="9" id="KW-1185">Reference proteome</keyword>
<dbReference type="InterPro" id="IPR002491">
    <property type="entry name" value="ABC_transptr_periplasmic_BD"/>
</dbReference>
<feature type="chain" id="PRO_5038529716" evidence="6">
    <location>
        <begin position="23"/>
        <end position="351"/>
    </location>
</feature>
<feature type="region of interest" description="Disordered" evidence="5">
    <location>
        <begin position="25"/>
        <end position="45"/>
    </location>
</feature>
<feature type="signal peptide" evidence="6">
    <location>
        <begin position="1"/>
        <end position="22"/>
    </location>
</feature>
<dbReference type="STRING" id="526729.SAMN04324258_2560"/>
<evidence type="ECO:0000313" key="9">
    <source>
        <dbReference type="Proteomes" id="UP000189777"/>
    </source>
</evidence>
<comment type="similarity">
    <text evidence="2">Belongs to the bacterial solute-binding protein 8 family.</text>
</comment>
<gene>
    <name evidence="8" type="ORF">SAMN04324258_2560</name>
</gene>
<evidence type="ECO:0000256" key="3">
    <source>
        <dbReference type="ARBA" id="ARBA00022448"/>
    </source>
</evidence>
<dbReference type="PROSITE" id="PS51257">
    <property type="entry name" value="PROKAR_LIPOPROTEIN"/>
    <property type="match status" value="1"/>
</dbReference>
<evidence type="ECO:0000256" key="6">
    <source>
        <dbReference type="SAM" id="SignalP"/>
    </source>
</evidence>
<comment type="subcellular location">
    <subcellularLocation>
        <location evidence="1">Cell envelope</location>
    </subcellularLocation>
</comment>
<sequence length="351" mass="37101">MRLRRPLAAAAALSATAALTLAGCASDDTPEDGESAASGNVRSEATDEFPITIEHALGETVIEETPQRVATWGWGSTEAAVAAGVYPVAVAEQIYTVGEDALLPWVEEAYEEEGVDKPAILSDPEGGSTVPYEEFVEAAPDLIVAPYSGLTQEQYDVLSDVAPVVAYPDAPWTTTWQDTITLTAQALGRSDAGDQVLADIDDFVAQKAAEHPEFASKTFAAIYDDPTKGIVSVYTSSDPRTVFLEGLGVKNAPSVAELDTSNGSFYFDLSYEELDKLDSDFVISYSASEEAAQAFEDNKDLQAIPAVKAGKVVEVVGTPQVSAVSPPTALSVYWEDGIPALVDSMAETLGD</sequence>
<dbReference type="EMBL" id="FUZQ01000004">
    <property type="protein sequence ID" value="SKC68402.1"/>
    <property type="molecule type" value="Genomic_DNA"/>
</dbReference>
<dbReference type="Pfam" id="PF01497">
    <property type="entry name" value="Peripla_BP_2"/>
    <property type="match status" value="1"/>
</dbReference>
<dbReference type="SUPFAM" id="SSF53807">
    <property type="entry name" value="Helical backbone' metal receptor"/>
    <property type="match status" value="1"/>
</dbReference>
<name>A0A1T5KX58_9MICO</name>
<dbReference type="Gene3D" id="3.40.50.1980">
    <property type="entry name" value="Nitrogenase molybdenum iron protein domain"/>
    <property type="match status" value="2"/>
</dbReference>
<evidence type="ECO:0000256" key="4">
    <source>
        <dbReference type="ARBA" id="ARBA00022729"/>
    </source>
</evidence>
<dbReference type="OrthoDB" id="1846031at2"/>
<dbReference type="RefSeq" id="WP_079574848.1">
    <property type="nucleotide sequence ID" value="NZ_FUZQ01000004.1"/>
</dbReference>
<keyword evidence="3" id="KW-0813">Transport</keyword>
<keyword evidence="4 6" id="KW-0732">Signal</keyword>
<dbReference type="AlphaFoldDB" id="A0A1T5KX58"/>
<protein>
    <submittedName>
        <fullName evidence="8">Iron complex transport system substrate-binding protein</fullName>
    </submittedName>
</protein>
<evidence type="ECO:0000256" key="5">
    <source>
        <dbReference type="SAM" id="MobiDB-lite"/>
    </source>
</evidence>
<accession>A0A1T5KX58</accession>
<dbReference type="CDD" id="cd01146">
    <property type="entry name" value="FhuD"/>
    <property type="match status" value="1"/>
</dbReference>
<reference evidence="8 9" key="1">
    <citation type="submission" date="2017-02" db="EMBL/GenBank/DDBJ databases">
        <authorList>
            <person name="Peterson S.W."/>
        </authorList>
    </citation>
    <scope>NUCLEOTIDE SEQUENCE [LARGE SCALE GENOMIC DNA]</scope>
    <source>
        <strain evidence="8 9">DSM 21481</strain>
    </source>
</reference>
<dbReference type="PROSITE" id="PS50983">
    <property type="entry name" value="FE_B12_PBP"/>
    <property type="match status" value="1"/>
</dbReference>
<organism evidence="8 9">
    <name type="scientific">Krasilnikoviella flava</name>
    <dbReference type="NCBI Taxonomy" id="526729"/>
    <lineage>
        <taxon>Bacteria</taxon>
        <taxon>Bacillati</taxon>
        <taxon>Actinomycetota</taxon>
        <taxon>Actinomycetes</taxon>
        <taxon>Micrococcales</taxon>
        <taxon>Promicromonosporaceae</taxon>
        <taxon>Krasilnikoviella</taxon>
    </lineage>
</organism>